<dbReference type="HOGENOM" id="CLU_939773_0_0_4"/>
<dbReference type="RefSeq" id="WP_011903898.1">
    <property type="nucleotide sequence ID" value="NC_009379.1"/>
</dbReference>
<gene>
    <name evidence="1" type="ordered locus">Pnuc_2064</name>
</gene>
<dbReference type="eggNOG" id="ENOG50315E6">
    <property type="taxonomic scope" value="Bacteria"/>
</dbReference>
<evidence type="ECO:0000313" key="2">
    <source>
        <dbReference type="Proteomes" id="UP000000231"/>
    </source>
</evidence>
<accession>A4T0L1</accession>
<proteinExistence type="predicted"/>
<sequence>MKKAPKTSNLNISRNMKEWSSVGIKAYLMLMLEFLRISPSYELARKARTEGLSKEEKKLLPKDFELVLKTYDDFGDVSSIRFDEWWLTKGLYIYGTEFAKPRTRLIANVVKDEEIDPNFHRALDHHFEKIRPEEGKGPALILSVPLGINKRTVLAQISKLIDQSKVEIPVKAKKSARPLDAKRLRKDPLLIAINILWNKSKDPEIDLWRLGVLAKVSPKHMDGLDAKAQKLTSKTTDQRMKMGILTSRALKKSKQICEQAARGKFPNSSPIELPEFDWGEIYKKIVKARLTKK</sequence>
<dbReference type="KEGG" id="pnu:Pnuc_2064"/>
<organism evidence="1 2">
    <name type="scientific">Polynucleobacter asymbioticus (strain DSM 18221 / CIP 109841 / QLW-P1DMWA-1)</name>
    <name type="common">Polynucleobacter necessarius subsp. asymbioticus</name>
    <dbReference type="NCBI Taxonomy" id="312153"/>
    <lineage>
        <taxon>Bacteria</taxon>
        <taxon>Pseudomonadati</taxon>
        <taxon>Pseudomonadota</taxon>
        <taxon>Betaproteobacteria</taxon>
        <taxon>Burkholderiales</taxon>
        <taxon>Burkholderiaceae</taxon>
        <taxon>Polynucleobacter</taxon>
    </lineage>
</organism>
<evidence type="ECO:0000313" key="1">
    <source>
        <dbReference type="EMBL" id="ABP35275.1"/>
    </source>
</evidence>
<dbReference type="EMBL" id="CP000655">
    <property type="protein sequence ID" value="ABP35275.1"/>
    <property type="molecule type" value="Genomic_DNA"/>
</dbReference>
<keyword evidence="2" id="KW-1185">Reference proteome</keyword>
<name>A4T0L1_POLAQ</name>
<protein>
    <submittedName>
        <fullName evidence="1">Uncharacterized protein</fullName>
    </submittedName>
</protein>
<reference evidence="1 2" key="1">
    <citation type="journal article" date="2012" name="Stand. Genomic Sci.">
        <title>Complete genome sequence of Polynucleobacter necessarius subsp. asymbioticus type strain (QLW-P1DMWA-1(T)).</title>
        <authorList>
            <person name="Meincke L."/>
            <person name="Copeland A."/>
            <person name="Lapidus A."/>
            <person name="Lucas S."/>
            <person name="Berry K.W."/>
            <person name="Del Rio T.G."/>
            <person name="Hammon N."/>
            <person name="Dalin E."/>
            <person name="Tice H."/>
            <person name="Pitluck S."/>
            <person name="Richardson P."/>
            <person name="Bruce D."/>
            <person name="Goodwin L."/>
            <person name="Han C."/>
            <person name="Tapia R."/>
            <person name="Detter J.C."/>
            <person name="Schmutz J."/>
            <person name="Brettin T."/>
            <person name="Larimer F."/>
            <person name="Land M."/>
            <person name="Hauser L."/>
            <person name="Kyrpides N.C."/>
            <person name="Ivanova N."/>
            <person name="Goker M."/>
            <person name="Woyke T."/>
            <person name="Wu Q.L."/>
            <person name="Pockl M."/>
            <person name="Hahn M.W."/>
            <person name="Klenk H.P."/>
        </authorList>
    </citation>
    <scope>NUCLEOTIDE SEQUENCE [LARGE SCALE GENOMIC DNA]</scope>
    <source>
        <strain evidence="2">DSM 18221 / CIP 109841 / QLW-P1DMWA-1</strain>
    </source>
</reference>
<dbReference type="AlphaFoldDB" id="A4T0L1"/>
<dbReference type="GeneID" id="31482457"/>
<dbReference type="Proteomes" id="UP000000231">
    <property type="component" value="Chromosome"/>
</dbReference>